<evidence type="ECO:0000256" key="1">
    <source>
        <dbReference type="SAM" id="MobiDB-lite"/>
    </source>
</evidence>
<proteinExistence type="predicted"/>
<keyword evidence="4" id="KW-1185">Reference proteome</keyword>
<dbReference type="Proteomes" id="UP001201812">
    <property type="component" value="Unassembled WGS sequence"/>
</dbReference>
<dbReference type="AlphaFoldDB" id="A0AAD4MMX2"/>
<feature type="compositionally biased region" description="Gly residues" evidence="1">
    <location>
        <begin position="38"/>
        <end position="50"/>
    </location>
</feature>
<reference evidence="3" key="1">
    <citation type="submission" date="2022-01" db="EMBL/GenBank/DDBJ databases">
        <title>Genome Sequence Resource for Two Populations of Ditylenchus destructor, the Migratory Endoparasitic Phytonematode.</title>
        <authorList>
            <person name="Zhang H."/>
            <person name="Lin R."/>
            <person name="Xie B."/>
        </authorList>
    </citation>
    <scope>NUCLEOTIDE SEQUENCE</scope>
    <source>
        <strain evidence="3">BazhouSP</strain>
    </source>
</reference>
<name>A0AAD4MMX2_9BILA</name>
<gene>
    <name evidence="3" type="ORF">DdX_19267</name>
</gene>
<accession>A0AAD4MMX2</accession>
<sequence length="97" mass="9755">MGAIVLLSTLLFGNILIHLLLISDSNVIEAKGKGGGGLGGTGGGGGGGDGQPPPPNDPNVRVCGKGGFWGCSDQVCTGDGECSGHWKRKKCMLKTEC</sequence>
<feature type="region of interest" description="Disordered" evidence="1">
    <location>
        <begin position="38"/>
        <end position="59"/>
    </location>
</feature>
<evidence type="ECO:0000313" key="3">
    <source>
        <dbReference type="EMBL" id="KAI1695998.1"/>
    </source>
</evidence>
<keyword evidence="2" id="KW-0812">Transmembrane</keyword>
<keyword evidence="2" id="KW-1133">Transmembrane helix</keyword>
<evidence type="ECO:0000313" key="4">
    <source>
        <dbReference type="Proteomes" id="UP001201812"/>
    </source>
</evidence>
<keyword evidence="2" id="KW-0472">Membrane</keyword>
<feature type="transmembrane region" description="Helical" evidence="2">
    <location>
        <begin position="6"/>
        <end position="23"/>
    </location>
</feature>
<organism evidence="3 4">
    <name type="scientific">Ditylenchus destructor</name>
    <dbReference type="NCBI Taxonomy" id="166010"/>
    <lineage>
        <taxon>Eukaryota</taxon>
        <taxon>Metazoa</taxon>
        <taxon>Ecdysozoa</taxon>
        <taxon>Nematoda</taxon>
        <taxon>Chromadorea</taxon>
        <taxon>Rhabditida</taxon>
        <taxon>Tylenchina</taxon>
        <taxon>Tylenchomorpha</taxon>
        <taxon>Sphaerularioidea</taxon>
        <taxon>Anguinidae</taxon>
        <taxon>Anguininae</taxon>
        <taxon>Ditylenchus</taxon>
    </lineage>
</organism>
<evidence type="ECO:0000256" key="2">
    <source>
        <dbReference type="SAM" id="Phobius"/>
    </source>
</evidence>
<comment type="caution">
    <text evidence="3">The sequence shown here is derived from an EMBL/GenBank/DDBJ whole genome shotgun (WGS) entry which is preliminary data.</text>
</comment>
<dbReference type="EMBL" id="JAKKPZ010000357">
    <property type="protein sequence ID" value="KAI1695998.1"/>
    <property type="molecule type" value="Genomic_DNA"/>
</dbReference>
<protein>
    <submittedName>
        <fullName evidence="3">Uncharacterized protein</fullName>
    </submittedName>
</protein>